<name>A0A1W9YWS4_MYCBA</name>
<sequence>MGVAPAAAADPASAFTTAVIAARSASGCEPLRYDPILERAADIVNRSTVSYFDTTSAVIPADTAPQPLPILKDLGSPAGRATLLQGASQTAGMEIKGAIVQGFTTLPDCSYTDFGTSSIYSESTGYSMVVAVLAGP</sequence>
<dbReference type="STRING" id="564198.BST17_14110"/>
<proteinExistence type="predicted"/>
<accession>A0A1W9YWS4</accession>
<protein>
    <recommendedName>
        <fullName evidence="3">SCP domain-containing protein</fullName>
    </recommendedName>
</protein>
<dbReference type="Proteomes" id="UP000192366">
    <property type="component" value="Unassembled WGS sequence"/>
</dbReference>
<evidence type="ECO:0000313" key="1">
    <source>
        <dbReference type="EMBL" id="ORA04514.1"/>
    </source>
</evidence>
<comment type="caution">
    <text evidence="1">The sequence shown here is derived from an EMBL/GenBank/DDBJ whole genome shotgun (WGS) entry which is preliminary data.</text>
</comment>
<evidence type="ECO:0008006" key="3">
    <source>
        <dbReference type="Google" id="ProtNLM"/>
    </source>
</evidence>
<keyword evidence="2" id="KW-1185">Reference proteome</keyword>
<gene>
    <name evidence="1" type="ORF">BST17_14110</name>
</gene>
<organism evidence="1 2">
    <name type="scientific">Mycolicibacterium bacteremicum</name>
    <name type="common">Mycobacterium bacteremicum</name>
    <dbReference type="NCBI Taxonomy" id="564198"/>
    <lineage>
        <taxon>Bacteria</taxon>
        <taxon>Bacillati</taxon>
        <taxon>Actinomycetota</taxon>
        <taxon>Actinomycetes</taxon>
        <taxon>Mycobacteriales</taxon>
        <taxon>Mycobacteriaceae</taxon>
        <taxon>Mycolicibacterium</taxon>
    </lineage>
</organism>
<evidence type="ECO:0000313" key="2">
    <source>
        <dbReference type="Proteomes" id="UP000192366"/>
    </source>
</evidence>
<dbReference type="EMBL" id="MVHJ01000010">
    <property type="protein sequence ID" value="ORA04514.1"/>
    <property type="molecule type" value="Genomic_DNA"/>
</dbReference>
<reference evidence="1 2" key="1">
    <citation type="submission" date="2017-02" db="EMBL/GenBank/DDBJ databases">
        <title>The new phylogeny of genus Mycobacterium.</title>
        <authorList>
            <person name="Tortoli E."/>
            <person name="Trovato A."/>
            <person name="Cirillo D.M."/>
        </authorList>
    </citation>
    <scope>NUCLEOTIDE SEQUENCE [LARGE SCALE GENOMIC DNA]</scope>
    <source>
        <strain evidence="1 2">DSM 45578</strain>
    </source>
</reference>
<dbReference type="AlphaFoldDB" id="A0A1W9YWS4"/>